<dbReference type="EMBL" id="OZ019899">
    <property type="protein sequence ID" value="CAK9231406.1"/>
    <property type="molecule type" value="Genomic_DNA"/>
</dbReference>
<proteinExistence type="predicted"/>
<protein>
    <submittedName>
        <fullName evidence="2">Uncharacterized protein</fullName>
    </submittedName>
</protein>
<feature type="region of interest" description="Disordered" evidence="1">
    <location>
        <begin position="32"/>
        <end position="53"/>
    </location>
</feature>
<keyword evidence="3" id="KW-1185">Reference proteome</keyword>
<accession>A0ABP0UVI9</accession>
<name>A0ABP0UVI9_9BRYO</name>
<evidence type="ECO:0000313" key="3">
    <source>
        <dbReference type="Proteomes" id="UP001497512"/>
    </source>
</evidence>
<evidence type="ECO:0000256" key="1">
    <source>
        <dbReference type="SAM" id="MobiDB-lite"/>
    </source>
</evidence>
<sequence length="144" mass="16292">MGITNVQHVSKAAAEGLTAKFSDLCDPQELLKQQSQQQQRRTRMSQLASKSRQATKTFRQIRLREKTLDEVKFSSTAEEAFVMSLIPLRTESTLIKLRRSQSLKMPRAITPTPAKSYYSAGVTKKLLKMCRSSNANKYISLPLI</sequence>
<dbReference type="Proteomes" id="UP001497512">
    <property type="component" value="Chromosome 7"/>
</dbReference>
<reference evidence="2" key="1">
    <citation type="submission" date="2024-02" db="EMBL/GenBank/DDBJ databases">
        <authorList>
            <consortium name="ELIXIR-Norway"/>
            <consortium name="Elixir Norway"/>
        </authorList>
    </citation>
    <scope>NUCLEOTIDE SEQUENCE</scope>
</reference>
<evidence type="ECO:0000313" key="2">
    <source>
        <dbReference type="EMBL" id="CAK9231406.1"/>
    </source>
</evidence>
<organism evidence="2 3">
    <name type="scientific">Sphagnum troendelagicum</name>
    <dbReference type="NCBI Taxonomy" id="128251"/>
    <lineage>
        <taxon>Eukaryota</taxon>
        <taxon>Viridiplantae</taxon>
        <taxon>Streptophyta</taxon>
        <taxon>Embryophyta</taxon>
        <taxon>Bryophyta</taxon>
        <taxon>Sphagnophytina</taxon>
        <taxon>Sphagnopsida</taxon>
        <taxon>Sphagnales</taxon>
        <taxon>Sphagnaceae</taxon>
        <taxon>Sphagnum</taxon>
    </lineage>
</organism>
<gene>
    <name evidence="2" type="ORF">CSSPTR1EN2_LOCUS20585</name>
</gene>